<dbReference type="HOGENOM" id="CLU_004471_5_0_1"/>
<dbReference type="InterPro" id="IPR003593">
    <property type="entry name" value="AAA+_ATPase"/>
</dbReference>
<protein>
    <recommendedName>
        <fullName evidence="2">AAA+ ATPase domain-containing protein</fullName>
    </recommendedName>
</protein>
<dbReference type="SMART" id="SM00382">
    <property type="entry name" value="AAA"/>
    <property type="match status" value="1"/>
</dbReference>
<dbReference type="GO" id="GO:0016887">
    <property type="term" value="F:ATP hydrolysis activity"/>
    <property type="evidence" value="ECO:0007669"/>
    <property type="project" value="InterPro"/>
</dbReference>
<reference evidence="4" key="1">
    <citation type="journal article" date="2015" name="BMC Genomics">
        <title>Genomic and transcriptomic analysis of the endophytic fungus Pestalotiopsis fici reveals its lifestyle and high potential for synthesis of natural products.</title>
        <authorList>
            <person name="Wang X."/>
            <person name="Zhang X."/>
            <person name="Liu L."/>
            <person name="Xiang M."/>
            <person name="Wang W."/>
            <person name="Sun X."/>
            <person name="Che Y."/>
            <person name="Guo L."/>
            <person name="Liu G."/>
            <person name="Guo L."/>
            <person name="Wang C."/>
            <person name="Yin W.B."/>
            <person name="Stadler M."/>
            <person name="Zhang X."/>
            <person name="Liu X."/>
        </authorList>
    </citation>
    <scope>NUCLEOTIDE SEQUENCE [LARGE SCALE GENOMIC DNA]</scope>
    <source>
        <strain evidence="4">W106-1 / CGMCC3.15140</strain>
    </source>
</reference>
<dbReference type="PANTHER" id="PTHR46411:SF2">
    <property type="entry name" value="AAA+ ATPASE DOMAIN-CONTAINING PROTEIN"/>
    <property type="match status" value="1"/>
</dbReference>
<dbReference type="Proteomes" id="UP000030651">
    <property type="component" value="Unassembled WGS sequence"/>
</dbReference>
<feature type="domain" description="AAA+ ATPase" evidence="2">
    <location>
        <begin position="56"/>
        <end position="184"/>
    </location>
</feature>
<dbReference type="GO" id="GO:0005524">
    <property type="term" value="F:ATP binding"/>
    <property type="evidence" value="ECO:0007669"/>
    <property type="project" value="InterPro"/>
</dbReference>
<dbReference type="PANTHER" id="PTHR46411">
    <property type="entry name" value="FAMILY ATPASE, PUTATIVE-RELATED"/>
    <property type="match status" value="1"/>
</dbReference>
<organism evidence="3 4">
    <name type="scientific">Pestalotiopsis fici (strain W106-1 / CGMCC3.15140)</name>
    <dbReference type="NCBI Taxonomy" id="1229662"/>
    <lineage>
        <taxon>Eukaryota</taxon>
        <taxon>Fungi</taxon>
        <taxon>Dikarya</taxon>
        <taxon>Ascomycota</taxon>
        <taxon>Pezizomycotina</taxon>
        <taxon>Sordariomycetes</taxon>
        <taxon>Xylariomycetidae</taxon>
        <taxon>Amphisphaeriales</taxon>
        <taxon>Sporocadaceae</taxon>
        <taxon>Pestalotiopsis</taxon>
    </lineage>
</organism>
<keyword evidence="4" id="KW-1185">Reference proteome</keyword>
<gene>
    <name evidence="3" type="ORF">PFICI_03121</name>
</gene>
<dbReference type="InParanoid" id="W3XIM8"/>
<dbReference type="OrthoDB" id="10042665at2759"/>
<dbReference type="InterPro" id="IPR027417">
    <property type="entry name" value="P-loop_NTPase"/>
</dbReference>
<evidence type="ECO:0000256" key="1">
    <source>
        <dbReference type="SAM" id="MobiDB-lite"/>
    </source>
</evidence>
<feature type="region of interest" description="Disordered" evidence="1">
    <location>
        <begin position="313"/>
        <end position="342"/>
    </location>
</feature>
<name>W3XIM8_PESFW</name>
<dbReference type="Pfam" id="PF00004">
    <property type="entry name" value="AAA"/>
    <property type="match status" value="1"/>
</dbReference>
<feature type="compositionally biased region" description="Basic and acidic residues" evidence="1">
    <location>
        <begin position="331"/>
        <end position="342"/>
    </location>
</feature>
<dbReference type="KEGG" id="pfy:PFICI_03121"/>
<accession>W3XIM8</accession>
<dbReference type="eggNOG" id="KOG0742">
    <property type="taxonomic scope" value="Eukaryota"/>
</dbReference>
<dbReference type="GeneID" id="19268134"/>
<dbReference type="InterPro" id="IPR003959">
    <property type="entry name" value="ATPase_AAA_core"/>
</dbReference>
<dbReference type="RefSeq" id="XP_007829893.1">
    <property type="nucleotide sequence ID" value="XM_007831702.1"/>
</dbReference>
<proteinExistence type="predicted"/>
<dbReference type="Gene3D" id="3.40.50.300">
    <property type="entry name" value="P-loop containing nucleotide triphosphate hydrolases"/>
    <property type="match status" value="1"/>
</dbReference>
<evidence type="ECO:0000313" key="3">
    <source>
        <dbReference type="EMBL" id="ETS85096.1"/>
    </source>
</evidence>
<sequence>MTPGAADGFEKLVLPSGHKDIVRALVRTYSKKLGSIDTESSINLQREFDLIKGKGKGLIILLHGAPGVGKTSTAECVAANAGKPLFPITIGDVGGESAAQVEQNLEKYFDLARKWNCVLLLDEADVFLGTCVEGNTAQNSLVSVFLRALEYYPGILILTTNRVGSFDEAIKSRVHCALYYPPLDKDQTMKVWQMNLKSLEERNAGSAPGQRIQFEPKEIGEYARHHWKKRKRGNRWNGRQIKNAFQTAVALADWDTLTYTSGKGNPEGTVLRREHFKKVAEASAHFDMYLERTRTSDQQRARECMYREDRRLSTQRSFRVRRRKYVGSRSQEQEKKRQEGLG</sequence>
<evidence type="ECO:0000313" key="4">
    <source>
        <dbReference type="Proteomes" id="UP000030651"/>
    </source>
</evidence>
<evidence type="ECO:0000259" key="2">
    <source>
        <dbReference type="SMART" id="SM00382"/>
    </source>
</evidence>
<dbReference type="Pfam" id="PF23232">
    <property type="entry name" value="AAA_lid_13"/>
    <property type="match status" value="1"/>
</dbReference>
<dbReference type="SUPFAM" id="SSF52540">
    <property type="entry name" value="P-loop containing nucleoside triphosphate hydrolases"/>
    <property type="match status" value="1"/>
</dbReference>
<dbReference type="OMA" id="IFVENMD"/>
<dbReference type="InterPro" id="IPR056599">
    <property type="entry name" value="AAA_lid_fung"/>
</dbReference>
<dbReference type="CDD" id="cd19481">
    <property type="entry name" value="RecA-like_protease"/>
    <property type="match status" value="1"/>
</dbReference>
<dbReference type="EMBL" id="KI912110">
    <property type="protein sequence ID" value="ETS85096.1"/>
    <property type="molecule type" value="Genomic_DNA"/>
</dbReference>
<dbReference type="AlphaFoldDB" id="W3XIM8"/>